<dbReference type="SUPFAM" id="SSF49785">
    <property type="entry name" value="Galactose-binding domain-like"/>
    <property type="match status" value="1"/>
</dbReference>
<organism evidence="2">
    <name type="scientific">Neodiprion lecontei</name>
    <name type="common">Redheaded pine sawfly</name>
    <dbReference type="NCBI Taxonomy" id="441921"/>
    <lineage>
        <taxon>Eukaryota</taxon>
        <taxon>Metazoa</taxon>
        <taxon>Ecdysozoa</taxon>
        <taxon>Arthropoda</taxon>
        <taxon>Hexapoda</taxon>
        <taxon>Insecta</taxon>
        <taxon>Pterygota</taxon>
        <taxon>Neoptera</taxon>
        <taxon>Endopterygota</taxon>
        <taxon>Hymenoptera</taxon>
        <taxon>Tenthredinoidea</taxon>
        <taxon>Diprionidae</taxon>
        <taxon>Diprioninae</taxon>
        <taxon>Neodiprion</taxon>
    </lineage>
</organism>
<evidence type="ECO:0000313" key="1">
    <source>
        <dbReference type="Proteomes" id="UP000829291"/>
    </source>
</evidence>
<accession>A0A6J0BTP3</accession>
<dbReference type="AlphaFoldDB" id="A0A6J0BTP3"/>
<sequence length="137" mass="16035">MSCIFKQYKWNSRVSSVLNKDVKTYGKKYIFDDSEETCWNSDQGSPQWIMVEFENEIELASFEIQFQGGFVGKDCRLEAGSDYQSLKPVEPFYPEDINSAQKFRLTDKVRAKTFKLLFGNSTDFFGRIIVYKMSFYS</sequence>
<dbReference type="OrthoDB" id="10250488at2759"/>
<evidence type="ECO:0000313" key="2">
    <source>
        <dbReference type="RefSeq" id="XP_015518211.2"/>
    </source>
</evidence>
<dbReference type="Gene3D" id="2.60.120.260">
    <property type="entry name" value="Galactose-binding domain-like"/>
    <property type="match status" value="1"/>
</dbReference>
<keyword evidence="1" id="KW-1185">Reference proteome</keyword>
<dbReference type="KEGG" id="nlo:107223135"/>
<reference evidence="2" key="1">
    <citation type="submission" date="2025-08" db="UniProtKB">
        <authorList>
            <consortium name="RefSeq"/>
        </authorList>
    </citation>
    <scope>IDENTIFICATION</scope>
    <source>
        <tissue evidence="2">Thorax and Abdomen</tissue>
    </source>
</reference>
<proteinExistence type="predicted"/>
<dbReference type="RefSeq" id="XP_015518211.2">
    <property type="nucleotide sequence ID" value="XM_015662725.2"/>
</dbReference>
<dbReference type="FunCoup" id="A0A6J0BTP3">
    <property type="interactions" value="19"/>
</dbReference>
<dbReference type="Proteomes" id="UP000829291">
    <property type="component" value="Chromosome 7"/>
</dbReference>
<dbReference type="GeneID" id="107223135"/>
<name>A0A6J0BTP3_NEOLC</name>
<gene>
    <name evidence="2" type="primary">LOC107223135</name>
</gene>
<protein>
    <submittedName>
        <fullName evidence="2">Nuclear receptor 2C2-associated protein</fullName>
    </submittedName>
</protein>
<dbReference type="GO" id="GO:0005634">
    <property type="term" value="C:nucleus"/>
    <property type="evidence" value="ECO:0007669"/>
    <property type="project" value="UniProtKB-SubCell"/>
</dbReference>
<dbReference type="InParanoid" id="A0A6J0BTP3"/>
<dbReference type="InterPro" id="IPR008979">
    <property type="entry name" value="Galactose-bd-like_sf"/>
</dbReference>
<keyword evidence="2" id="KW-0675">Receptor</keyword>